<reference evidence="1" key="1">
    <citation type="submission" date="2024-05" db="EMBL/GenBank/DDBJ databases">
        <title>Whole-Genome Sequence of CFS9, a Potential Fish Probiotic Isolated from the Body Surface of Silurus asotus.</title>
        <authorList>
            <person name="Kojima M."/>
            <person name="Tobioka K."/>
            <person name="Yokota K."/>
            <person name="Nakatani H."/>
            <person name="Hori K."/>
            <person name="Tamaru Y."/>
            <person name="Okazaki F."/>
        </authorList>
    </citation>
    <scope>NUCLEOTIDE SEQUENCE</scope>
    <source>
        <strain evidence="1">CFS9</strain>
    </source>
</reference>
<evidence type="ECO:0000313" key="1">
    <source>
        <dbReference type="EMBL" id="BFM41659.1"/>
    </source>
</evidence>
<name>A0AAT9GWR8_9FLAO</name>
<accession>A0AAT9GWR8</accession>
<dbReference type="EMBL" id="AP031573">
    <property type="protein sequence ID" value="BFM41659.1"/>
    <property type="molecule type" value="Genomic_DNA"/>
</dbReference>
<organism evidence="1">
    <name type="scientific">Flavobacterium sp. CFS9</name>
    <dbReference type="NCBI Taxonomy" id="3143118"/>
    <lineage>
        <taxon>Bacteria</taxon>
        <taxon>Pseudomonadati</taxon>
        <taxon>Bacteroidota</taxon>
        <taxon>Flavobacteriia</taxon>
        <taxon>Flavobacteriales</taxon>
        <taxon>Flavobacteriaceae</taxon>
        <taxon>Flavobacterium</taxon>
    </lineage>
</organism>
<dbReference type="RefSeq" id="WP_369616914.1">
    <property type="nucleotide sequence ID" value="NZ_AP031573.1"/>
</dbReference>
<proteinExistence type="predicted"/>
<sequence>MASEIYNGKLLRLKFNNKKFLHATSCKLDFNTKLEEIATKDTNGTISIPSNYTWTGSTESLLANKATGDTTHVTFDEILALQLAGTPIDIDFTTDVTGDFIYSGKVLIEGASITATVGESAKVSISFKGNGDLERDTVV</sequence>
<protein>
    <recommendedName>
        <fullName evidence="2">Phage tail tube protein</fullName>
    </recommendedName>
</protein>
<evidence type="ECO:0008006" key="2">
    <source>
        <dbReference type="Google" id="ProtNLM"/>
    </source>
</evidence>
<gene>
    <name evidence="1" type="ORF">CFS9_03000</name>
</gene>
<dbReference type="AlphaFoldDB" id="A0AAT9GWR8"/>